<reference evidence="1" key="1">
    <citation type="submission" date="2020-03" db="EMBL/GenBank/DDBJ databases">
        <title>The deep terrestrial virosphere.</title>
        <authorList>
            <person name="Holmfeldt K."/>
            <person name="Nilsson E."/>
            <person name="Simone D."/>
            <person name="Lopez-Fernandez M."/>
            <person name="Wu X."/>
            <person name="de Brujin I."/>
            <person name="Lundin D."/>
            <person name="Andersson A."/>
            <person name="Bertilsson S."/>
            <person name="Dopson M."/>
        </authorList>
    </citation>
    <scope>NUCLEOTIDE SEQUENCE</scope>
    <source>
        <strain evidence="2">MM415A00805</strain>
        <strain evidence="1">MM415B00468</strain>
    </source>
</reference>
<proteinExistence type="predicted"/>
<gene>
    <name evidence="2" type="ORF">MM415A00805_0016</name>
    <name evidence="1" type="ORF">MM415B00468_0038</name>
</gene>
<protein>
    <submittedName>
        <fullName evidence="1">Uncharacterized protein</fullName>
    </submittedName>
</protein>
<evidence type="ECO:0000313" key="2">
    <source>
        <dbReference type="EMBL" id="QJA79989.1"/>
    </source>
</evidence>
<organism evidence="1">
    <name type="scientific">viral metagenome</name>
    <dbReference type="NCBI Taxonomy" id="1070528"/>
    <lineage>
        <taxon>unclassified sequences</taxon>
        <taxon>metagenomes</taxon>
        <taxon>organismal metagenomes</taxon>
    </lineage>
</organism>
<accession>A0A6M3J6G9</accession>
<sequence>MTRGTDLTADIKANLELINPAAGYYTDLKGVFELRAAKDNQPMPFALLAWQDDATEKRGLRDAQRLRSYAVQGVFPSEAALADLEKFHFDVLRALGYGARVFGRPINAVIVGDSAEIEPAIDGSTKTTITITLEARYTEAYA</sequence>
<dbReference type="EMBL" id="MT141525">
    <property type="protein sequence ID" value="QJA64751.1"/>
    <property type="molecule type" value="Genomic_DNA"/>
</dbReference>
<dbReference type="AlphaFoldDB" id="A0A6M3J6G9"/>
<name>A0A6M3J6G9_9ZZZZ</name>
<evidence type="ECO:0000313" key="1">
    <source>
        <dbReference type="EMBL" id="QJA64751.1"/>
    </source>
</evidence>
<dbReference type="EMBL" id="MT142401">
    <property type="protein sequence ID" value="QJA79989.1"/>
    <property type="molecule type" value="Genomic_DNA"/>
</dbReference>